<evidence type="ECO:0000313" key="1">
    <source>
        <dbReference type="EMBL" id="NJC24237.1"/>
    </source>
</evidence>
<protein>
    <submittedName>
        <fullName evidence="1">Uncharacterized protein</fullName>
    </submittedName>
</protein>
<organism evidence="1 2">
    <name type="scientific">Arthrobacter pigmenti</name>
    <dbReference type="NCBI Taxonomy" id="271432"/>
    <lineage>
        <taxon>Bacteria</taxon>
        <taxon>Bacillati</taxon>
        <taxon>Actinomycetota</taxon>
        <taxon>Actinomycetes</taxon>
        <taxon>Micrococcales</taxon>
        <taxon>Micrococcaceae</taxon>
        <taxon>Arthrobacter</taxon>
    </lineage>
</organism>
<sequence length="187" mass="20974">MSWLSAIWRSARTSNSTSSSGRTTLLTRSTLGYRMPDCAVVETRCTWDFSGGFDGRWGFGALEMGVRRVVDHTRIEIHGTGGRTEDPVQRGIGLTCLVTKRWLCLVKMLALSEQLFAAEIFGWLVLSVQVVLFPRRQDGVELREIEPGRVEELVTVNETVVGEAWHEWASLPTRIRPKNKTTLKAPA</sequence>
<dbReference type="RefSeq" id="WP_167995510.1">
    <property type="nucleotide sequence ID" value="NZ_JAATJL010000001.1"/>
</dbReference>
<proteinExistence type="predicted"/>
<dbReference type="Proteomes" id="UP000547458">
    <property type="component" value="Unassembled WGS sequence"/>
</dbReference>
<dbReference type="EMBL" id="JAATJL010000001">
    <property type="protein sequence ID" value="NJC24237.1"/>
    <property type="molecule type" value="Genomic_DNA"/>
</dbReference>
<comment type="caution">
    <text evidence="1">The sequence shown here is derived from an EMBL/GenBank/DDBJ whole genome shotgun (WGS) entry which is preliminary data.</text>
</comment>
<accession>A0A846RVM5</accession>
<dbReference type="AlphaFoldDB" id="A0A846RVM5"/>
<gene>
    <name evidence="1" type="ORF">BJ994_003313</name>
</gene>
<name>A0A846RVM5_9MICC</name>
<evidence type="ECO:0000313" key="2">
    <source>
        <dbReference type="Proteomes" id="UP000547458"/>
    </source>
</evidence>
<keyword evidence="2" id="KW-1185">Reference proteome</keyword>
<reference evidence="1 2" key="1">
    <citation type="submission" date="2020-03" db="EMBL/GenBank/DDBJ databases">
        <title>Sequencing the genomes of 1000 actinobacteria strains.</title>
        <authorList>
            <person name="Klenk H.-P."/>
        </authorList>
    </citation>
    <scope>NUCLEOTIDE SEQUENCE [LARGE SCALE GENOMIC DNA]</scope>
    <source>
        <strain evidence="1 2">DSM 16403</strain>
    </source>
</reference>